<evidence type="ECO:0000313" key="3">
    <source>
        <dbReference type="Proteomes" id="UP000238071"/>
    </source>
</evidence>
<evidence type="ECO:0000259" key="1">
    <source>
        <dbReference type="Pfam" id="PF01850"/>
    </source>
</evidence>
<dbReference type="InterPro" id="IPR029060">
    <property type="entry name" value="PIN-like_dom_sf"/>
</dbReference>
<evidence type="ECO:0000313" key="2">
    <source>
        <dbReference type="EMBL" id="PPK72349.1"/>
    </source>
</evidence>
<reference evidence="2 3" key="1">
    <citation type="submission" date="2018-02" db="EMBL/GenBank/DDBJ databases">
        <title>Subsurface microbial communities from deep shales in Ohio and West Virginia, USA.</title>
        <authorList>
            <person name="Wrighton K."/>
        </authorList>
    </citation>
    <scope>NUCLEOTIDE SEQUENCE [LARGE SCALE GENOMIC DNA]</scope>
    <source>
        <strain evidence="2 3">OWC-G53F</strain>
    </source>
</reference>
<keyword evidence="3" id="KW-1185">Reference proteome</keyword>
<dbReference type="Pfam" id="PF01850">
    <property type="entry name" value="PIN"/>
    <property type="match status" value="1"/>
</dbReference>
<sequence>MIGLDTNVLIRYIVQDDELQARLASDLIENQCSTENPAFINEITLCEIVWVLKRAYRYDKTVILTILKQLLSISEVCISSRTAAWAAYSDYEIGNADFSDYFIARINKKAGCPFTFTFDKKACQNGNFKLLSS</sequence>
<dbReference type="EMBL" id="PTIY01000004">
    <property type="protein sequence ID" value="PPK72349.1"/>
    <property type="molecule type" value="Genomic_DNA"/>
</dbReference>
<proteinExistence type="predicted"/>
<dbReference type="Proteomes" id="UP000238071">
    <property type="component" value="Unassembled WGS sequence"/>
</dbReference>
<organism evidence="2 3">
    <name type="scientific">Methylobacter tundripaludum</name>
    <dbReference type="NCBI Taxonomy" id="173365"/>
    <lineage>
        <taxon>Bacteria</taxon>
        <taxon>Pseudomonadati</taxon>
        <taxon>Pseudomonadota</taxon>
        <taxon>Gammaproteobacteria</taxon>
        <taxon>Methylococcales</taxon>
        <taxon>Methylococcaceae</taxon>
        <taxon>Methylobacter</taxon>
    </lineage>
</organism>
<dbReference type="InterPro" id="IPR002716">
    <property type="entry name" value="PIN_dom"/>
</dbReference>
<feature type="domain" description="PIN" evidence="1">
    <location>
        <begin position="4"/>
        <end position="123"/>
    </location>
</feature>
<dbReference type="PANTHER" id="PTHR39664">
    <property type="match status" value="1"/>
</dbReference>
<dbReference type="SUPFAM" id="SSF88723">
    <property type="entry name" value="PIN domain-like"/>
    <property type="match status" value="1"/>
</dbReference>
<protein>
    <submittedName>
        <fullName evidence="2">Putative nucleic-acid-binding protein</fullName>
    </submittedName>
</protein>
<dbReference type="CDD" id="cd18683">
    <property type="entry name" value="PIN_VapC-like"/>
    <property type="match status" value="1"/>
</dbReference>
<dbReference type="AlphaFoldDB" id="A0A2S6H4D1"/>
<dbReference type="OrthoDB" id="32974at2"/>
<dbReference type="PANTHER" id="PTHR39664:SF2">
    <property type="entry name" value="NUCLEIC ACID-BINDING PROTEIN, CONTAINING PIN DOMAIN-RELATED"/>
    <property type="match status" value="1"/>
</dbReference>
<accession>A0A2S6H4D1</accession>
<comment type="caution">
    <text evidence="2">The sequence shown here is derived from an EMBL/GenBank/DDBJ whole genome shotgun (WGS) entry which is preliminary data.</text>
</comment>
<name>A0A2S6H4D1_9GAMM</name>
<dbReference type="Gene3D" id="3.40.50.1010">
    <property type="entry name" value="5'-nuclease"/>
    <property type="match status" value="1"/>
</dbReference>
<gene>
    <name evidence="2" type="ORF">B0F88_104142</name>
</gene>